<keyword evidence="2" id="KW-1185">Reference proteome</keyword>
<evidence type="ECO:0000313" key="2">
    <source>
        <dbReference type="Proteomes" id="UP001281761"/>
    </source>
</evidence>
<evidence type="ECO:0000313" key="1">
    <source>
        <dbReference type="EMBL" id="KAK2957506.1"/>
    </source>
</evidence>
<name>A0ABQ9Y189_9EUKA</name>
<dbReference type="Gene3D" id="1.10.472.10">
    <property type="entry name" value="Cyclin-like"/>
    <property type="match status" value="1"/>
</dbReference>
<dbReference type="EMBL" id="JARBJD010000045">
    <property type="protein sequence ID" value="KAK2957506.1"/>
    <property type="molecule type" value="Genomic_DNA"/>
</dbReference>
<sequence length="159" mass="17796">MSHPDLFIHRLSFALTDWIATAMKSAHFGESDQSILELNPSIAEFLTTCAKLDELTEAELLYTGCLIETAILTQLHSDPQRFALLKEDNIGIFILSSIIITLKCLRDETHPNSSWADAFHIDLAAINSAERLILKCLQYHANVSVQKVGNLQLRLGFTK</sequence>
<accession>A0ABQ9Y189</accession>
<gene>
    <name evidence="1" type="ORF">BLNAU_7405</name>
</gene>
<comment type="caution">
    <text evidence="1">The sequence shown here is derived from an EMBL/GenBank/DDBJ whole genome shotgun (WGS) entry which is preliminary data.</text>
</comment>
<dbReference type="Proteomes" id="UP001281761">
    <property type="component" value="Unassembled WGS sequence"/>
</dbReference>
<proteinExistence type="predicted"/>
<organism evidence="1 2">
    <name type="scientific">Blattamonas nauphoetae</name>
    <dbReference type="NCBI Taxonomy" id="2049346"/>
    <lineage>
        <taxon>Eukaryota</taxon>
        <taxon>Metamonada</taxon>
        <taxon>Preaxostyla</taxon>
        <taxon>Oxymonadida</taxon>
        <taxon>Blattamonas</taxon>
    </lineage>
</organism>
<protein>
    <submittedName>
        <fullName evidence="1">Uncharacterized protein</fullName>
    </submittedName>
</protein>
<reference evidence="1 2" key="1">
    <citation type="journal article" date="2022" name="bioRxiv">
        <title>Genomics of Preaxostyla Flagellates Illuminates Evolutionary Transitions and the Path Towards Mitochondrial Loss.</title>
        <authorList>
            <person name="Novak L.V.F."/>
            <person name="Treitli S.C."/>
            <person name="Pyrih J."/>
            <person name="Halakuc P."/>
            <person name="Pipaliya S.V."/>
            <person name="Vacek V."/>
            <person name="Brzon O."/>
            <person name="Soukal P."/>
            <person name="Eme L."/>
            <person name="Dacks J.B."/>
            <person name="Karnkowska A."/>
            <person name="Elias M."/>
            <person name="Hampl V."/>
        </authorList>
    </citation>
    <scope>NUCLEOTIDE SEQUENCE [LARGE SCALE GENOMIC DNA]</scope>
    <source>
        <strain evidence="1">NAU3</strain>
        <tissue evidence="1">Gut</tissue>
    </source>
</reference>